<dbReference type="Pfam" id="PF13174">
    <property type="entry name" value="TPR_6"/>
    <property type="match status" value="1"/>
</dbReference>
<dbReference type="Gene3D" id="1.25.40.10">
    <property type="entry name" value="Tetratricopeptide repeat domain"/>
    <property type="match status" value="3"/>
</dbReference>
<evidence type="ECO:0000256" key="3">
    <source>
        <dbReference type="PROSITE-ProRule" id="PRU00339"/>
    </source>
</evidence>
<dbReference type="Pfam" id="PF13432">
    <property type="entry name" value="TPR_16"/>
    <property type="match status" value="1"/>
</dbReference>
<dbReference type="PANTHER" id="PTHR45586:SF1">
    <property type="entry name" value="LIPOPOLYSACCHARIDE ASSEMBLY PROTEIN B"/>
    <property type="match status" value="1"/>
</dbReference>
<dbReference type="InterPro" id="IPR011990">
    <property type="entry name" value="TPR-like_helical_dom_sf"/>
</dbReference>
<dbReference type="PANTHER" id="PTHR45586">
    <property type="entry name" value="TPR REPEAT-CONTAINING PROTEIN PA4667"/>
    <property type="match status" value="1"/>
</dbReference>
<keyword evidence="2 3" id="KW-0802">TPR repeat</keyword>
<dbReference type="RefSeq" id="WP_069325829.1">
    <property type="nucleotide sequence ID" value="NZ_MDER01000022.1"/>
</dbReference>
<accession>A0A1E3L933</accession>
<dbReference type="PROSITE" id="PS50005">
    <property type="entry name" value="TPR"/>
    <property type="match status" value="1"/>
</dbReference>
<dbReference type="STRING" id="1886670.PTI45_00339"/>
<dbReference type="EMBL" id="MDER01000022">
    <property type="protein sequence ID" value="ODP30268.1"/>
    <property type="molecule type" value="Genomic_DNA"/>
</dbReference>
<dbReference type="SUPFAM" id="SSF48452">
    <property type="entry name" value="TPR-like"/>
    <property type="match status" value="2"/>
</dbReference>
<keyword evidence="1" id="KW-0677">Repeat</keyword>
<feature type="repeat" description="TPR" evidence="3">
    <location>
        <begin position="22"/>
        <end position="55"/>
    </location>
</feature>
<evidence type="ECO:0000256" key="1">
    <source>
        <dbReference type="ARBA" id="ARBA00022737"/>
    </source>
</evidence>
<organism evidence="4 5">
    <name type="scientific">Paenibacillus nuruki</name>
    <dbReference type="NCBI Taxonomy" id="1886670"/>
    <lineage>
        <taxon>Bacteria</taxon>
        <taxon>Bacillati</taxon>
        <taxon>Bacillota</taxon>
        <taxon>Bacilli</taxon>
        <taxon>Bacillales</taxon>
        <taxon>Paenibacillaceae</taxon>
        <taxon>Paenibacillus</taxon>
    </lineage>
</organism>
<sequence>MNDYKRKVEEDGRKVISLHWDANFFFERAVRSLDRHHYDKALKYFQKAVEYEPNNPVNHCNLAGILSEMGNYEGSNQVLADILDGVDPAMVECHFYMANNYANMSQFEQAETSLLTYLDLDKEGQFLDEAGEMMELLNKELKRSSSTDSHTQLPVSDYDAAQRLLQQGHFAEASESLKQIIAVQPDLHEARNQLAIALYYQGKITEAAIQIEEVLLQDPYHLHGLCNQVILMQHLGQTEQVKQRMNILKRMIPFQQEHLLKLATTLGMLGEHQLAYTYFRKLIKQQESVHQWAIYHYTATAACHLQKVDEAQKLWQMILRFEPEAEVPAFYMEHLEQIKLGELMPSYQYQLLSPSTSTAYPSVSIEHYMYAEPTYIQLLHMLAHGNEQQQLRALQSYVFDDNDEVYQALRQLLIQPQISETLRTEVKRVLRQWTTAQTLPTDYFRVDTELAKSSLPIVD</sequence>
<evidence type="ECO:0000313" key="5">
    <source>
        <dbReference type="Proteomes" id="UP000094578"/>
    </source>
</evidence>
<dbReference type="Proteomes" id="UP000094578">
    <property type="component" value="Unassembled WGS sequence"/>
</dbReference>
<dbReference type="InterPro" id="IPR019734">
    <property type="entry name" value="TPR_rpt"/>
</dbReference>
<comment type="caution">
    <text evidence="4">The sequence shown here is derived from an EMBL/GenBank/DDBJ whole genome shotgun (WGS) entry which is preliminary data.</text>
</comment>
<evidence type="ECO:0000256" key="2">
    <source>
        <dbReference type="ARBA" id="ARBA00022803"/>
    </source>
</evidence>
<evidence type="ECO:0000313" key="4">
    <source>
        <dbReference type="EMBL" id="ODP30268.1"/>
    </source>
</evidence>
<dbReference type="AlphaFoldDB" id="A0A1E3L933"/>
<dbReference type="SMART" id="SM00028">
    <property type="entry name" value="TPR"/>
    <property type="match status" value="5"/>
</dbReference>
<dbReference type="PATRIC" id="fig|1886670.3.peg.362"/>
<dbReference type="Pfam" id="PF14559">
    <property type="entry name" value="TPR_19"/>
    <property type="match status" value="1"/>
</dbReference>
<protein>
    <submittedName>
        <fullName evidence="4">TPR repeat-containing protein YvcD</fullName>
    </submittedName>
</protein>
<dbReference type="InterPro" id="IPR051012">
    <property type="entry name" value="CellSynth/LPSAsmb/PSIAsmb"/>
</dbReference>
<keyword evidence="5" id="KW-1185">Reference proteome</keyword>
<reference evidence="4 5" key="1">
    <citation type="submission" date="2016-08" db="EMBL/GenBank/DDBJ databases">
        <title>Genome sequencing of Paenibacillus sp. TI45-13ar, isolated from Korean traditional nuruk.</title>
        <authorList>
            <person name="Kim S.-J."/>
        </authorList>
    </citation>
    <scope>NUCLEOTIDE SEQUENCE [LARGE SCALE GENOMIC DNA]</scope>
    <source>
        <strain evidence="4 5">TI45-13ar</strain>
    </source>
</reference>
<name>A0A1E3L933_9BACL</name>
<proteinExistence type="predicted"/>
<gene>
    <name evidence="4" type="ORF">PTI45_00339</name>
</gene>